<name>A0A9D5JX02_9BACT</name>
<proteinExistence type="inferred from homology"/>
<evidence type="ECO:0000313" key="3">
    <source>
        <dbReference type="EMBL" id="MBD3325684.1"/>
    </source>
</evidence>
<dbReference type="Pfam" id="PF01206">
    <property type="entry name" value="TusA"/>
    <property type="match status" value="1"/>
</dbReference>
<dbReference type="InterPro" id="IPR001455">
    <property type="entry name" value="TusA-like"/>
</dbReference>
<comment type="caution">
    <text evidence="3">The sequence shown here is derived from an EMBL/GenBank/DDBJ whole genome shotgun (WGS) entry which is preliminary data.</text>
</comment>
<dbReference type="SUPFAM" id="SSF75169">
    <property type="entry name" value="DsrEFH-like"/>
    <property type="match status" value="1"/>
</dbReference>
<dbReference type="InterPro" id="IPR036868">
    <property type="entry name" value="TusA-like_sf"/>
</dbReference>
<gene>
    <name evidence="3" type="primary">yedF</name>
    <name evidence="3" type="ORF">GF339_13950</name>
</gene>
<dbReference type="PANTHER" id="PTHR33279">
    <property type="entry name" value="SULFUR CARRIER PROTEIN YEDF-RELATED"/>
    <property type="match status" value="1"/>
</dbReference>
<accession>A0A9D5JX02</accession>
<dbReference type="SUPFAM" id="SSF64307">
    <property type="entry name" value="SirA-like"/>
    <property type="match status" value="1"/>
</dbReference>
<reference evidence="3" key="1">
    <citation type="submission" date="2019-11" db="EMBL/GenBank/DDBJ databases">
        <title>Microbial mats filling the niche in hypersaline microbial mats.</title>
        <authorList>
            <person name="Wong H.L."/>
            <person name="Macleod F.I."/>
            <person name="White R.A. III"/>
            <person name="Burns B.P."/>
        </authorList>
    </citation>
    <scope>NUCLEOTIDE SEQUENCE</scope>
    <source>
        <strain evidence="3">Rbin_158</strain>
    </source>
</reference>
<protein>
    <submittedName>
        <fullName evidence="3">Sulfurtransferase-like selenium metabolism protein YedF</fullName>
    </submittedName>
</protein>
<dbReference type="NCBIfam" id="TIGR03527">
    <property type="entry name" value="selenium_YedF"/>
    <property type="match status" value="1"/>
</dbReference>
<dbReference type="InterPro" id="IPR027396">
    <property type="entry name" value="DsrEFH-like"/>
</dbReference>
<sequence>MAKIVDARRLACPQPVIQTRNALQEANEVITIVDNETSQNNVTRMAQKMGCTVQPEEKSDGLYLHISKSGDVQVEQQSRPVSSPAADEPLVLLVPDALMGRGDPELGGILIRAFFHTLGEVQPLPDTIIFLNSGVKLVIEGSNVLEDLQHLSNQGIDILACGTCLGHYDLKDKVRVGEISNMYTIAETLLNAGKVVSL</sequence>
<comment type="similarity">
    <text evidence="1">Belongs to the sulfur carrier protein TusA family.</text>
</comment>
<feature type="domain" description="UPF0033" evidence="2">
    <location>
        <begin position="4"/>
        <end position="66"/>
    </location>
</feature>
<dbReference type="EMBL" id="WJJP01000449">
    <property type="protein sequence ID" value="MBD3325684.1"/>
    <property type="molecule type" value="Genomic_DNA"/>
</dbReference>
<dbReference type="InterPro" id="IPR019870">
    <property type="entry name" value="Se_metab_YedF"/>
</dbReference>
<evidence type="ECO:0000313" key="4">
    <source>
        <dbReference type="Proteomes" id="UP000649604"/>
    </source>
</evidence>
<dbReference type="Pfam" id="PF02635">
    <property type="entry name" value="DsrE"/>
    <property type="match status" value="1"/>
</dbReference>
<dbReference type="Proteomes" id="UP000649604">
    <property type="component" value="Unassembled WGS sequence"/>
</dbReference>
<dbReference type="Gene3D" id="3.30.110.40">
    <property type="entry name" value="TusA-like domain"/>
    <property type="match status" value="1"/>
</dbReference>
<dbReference type="InterPro" id="IPR003787">
    <property type="entry name" value="Sulphur_relay_DsrE/F-like"/>
</dbReference>
<evidence type="ECO:0000256" key="1">
    <source>
        <dbReference type="ARBA" id="ARBA00008984"/>
    </source>
</evidence>
<dbReference type="PANTHER" id="PTHR33279:SF6">
    <property type="entry name" value="SULFUR CARRIER PROTEIN YEDF-RELATED"/>
    <property type="match status" value="1"/>
</dbReference>
<dbReference type="AlphaFoldDB" id="A0A9D5JX02"/>
<evidence type="ECO:0000259" key="2">
    <source>
        <dbReference type="Pfam" id="PF01206"/>
    </source>
</evidence>
<organism evidence="3 4">
    <name type="scientific">candidate division KSB3 bacterium</name>
    <dbReference type="NCBI Taxonomy" id="2044937"/>
    <lineage>
        <taxon>Bacteria</taxon>
        <taxon>candidate division KSB3</taxon>
    </lineage>
</organism>